<dbReference type="OrthoDB" id="1704689at2759"/>
<comment type="function">
    <text evidence="1">Exerts its effect at some terminal stage of cytochrome c oxidase synthesis, probably by being involved in the insertion of the copper B into subunit I.</text>
</comment>
<evidence type="ECO:0000256" key="4">
    <source>
        <dbReference type="ARBA" id="ARBA00022989"/>
    </source>
</evidence>
<feature type="chain" id="PRO_5036163193" evidence="7">
    <location>
        <begin position="24"/>
        <end position="319"/>
    </location>
</feature>
<evidence type="ECO:0000256" key="1">
    <source>
        <dbReference type="ARBA" id="ARBA00004007"/>
    </source>
</evidence>
<keyword evidence="7" id="KW-0732">Signal</keyword>
<gene>
    <name evidence="8" type="ORF">CJ030_MR0G020327</name>
    <name evidence="9" type="ORF">CJ030_MR2G020344</name>
</gene>
<evidence type="ECO:0000256" key="7">
    <source>
        <dbReference type="SAM" id="SignalP"/>
    </source>
</evidence>
<accession>A0A6A1WC52</accession>
<name>A0A6A1WC52_9ROSI</name>
<feature type="transmembrane region" description="Helical" evidence="6">
    <location>
        <begin position="144"/>
        <end position="162"/>
    </location>
</feature>
<evidence type="ECO:0000313" key="10">
    <source>
        <dbReference type="Proteomes" id="UP000516437"/>
    </source>
</evidence>
<keyword evidence="5 6" id="KW-0472">Membrane</keyword>
<reference evidence="9 10" key="2">
    <citation type="journal article" date="2019" name="Plant Biotechnol. J.">
        <title>The red bayberry genome and genetic basis of sex determination.</title>
        <authorList>
            <person name="Jia H.M."/>
            <person name="Jia H.J."/>
            <person name="Cai Q.L."/>
            <person name="Wang Y."/>
            <person name="Zhao H.B."/>
            <person name="Yang W.F."/>
            <person name="Wang G.Y."/>
            <person name="Li Y.H."/>
            <person name="Zhan D.L."/>
            <person name="Shen Y.T."/>
            <person name="Niu Q.F."/>
            <person name="Chang L."/>
            <person name="Qiu J."/>
            <person name="Zhao L."/>
            <person name="Xie H.B."/>
            <person name="Fu W.Y."/>
            <person name="Jin J."/>
            <person name="Li X.W."/>
            <person name="Jiao Y."/>
            <person name="Zhou C.C."/>
            <person name="Tu T."/>
            <person name="Chai C.Y."/>
            <person name="Gao J.L."/>
            <person name="Fan L.J."/>
            <person name="van de Weg E."/>
            <person name="Wang J.Y."/>
            <person name="Gao Z.S."/>
        </authorList>
    </citation>
    <scope>NUCLEOTIDE SEQUENCE [LARGE SCALE GENOMIC DNA]</scope>
    <source>
        <tissue evidence="9">Leaves</tissue>
    </source>
</reference>
<dbReference type="FunFam" id="2.60.370.10:FF:000001">
    <property type="entry name" value="COX11 cytochrome c oxidase assembly homolog"/>
    <property type="match status" value="1"/>
</dbReference>
<comment type="caution">
    <text evidence="9">The sequence shown here is derived from an EMBL/GenBank/DDBJ whole genome shotgun (WGS) entry which is preliminary data.</text>
</comment>
<keyword evidence="4 6" id="KW-1133">Transmembrane helix</keyword>
<organism evidence="9 10">
    <name type="scientific">Morella rubra</name>
    <name type="common">Chinese bayberry</name>
    <dbReference type="NCBI Taxonomy" id="262757"/>
    <lineage>
        <taxon>Eukaryota</taxon>
        <taxon>Viridiplantae</taxon>
        <taxon>Streptophyta</taxon>
        <taxon>Embryophyta</taxon>
        <taxon>Tracheophyta</taxon>
        <taxon>Spermatophyta</taxon>
        <taxon>Magnoliopsida</taxon>
        <taxon>eudicotyledons</taxon>
        <taxon>Gunneridae</taxon>
        <taxon>Pentapetalae</taxon>
        <taxon>rosids</taxon>
        <taxon>fabids</taxon>
        <taxon>Fagales</taxon>
        <taxon>Myricaceae</taxon>
        <taxon>Morella</taxon>
    </lineage>
</organism>
<evidence type="ECO:0000256" key="6">
    <source>
        <dbReference type="SAM" id="Phobius"/>
    </source>
</evidence>
<dbReference type="Gene3D" id="2.60.370.10">
    <property type="entry name" value="Ctag/Cox11"/>
    <property type="match status" value="1"/>
</dbReference>
<reference evidence="9" key="1">
    <citation type="submission" date="2018-07" db="EMBL/GenBank/DDBJ databases">
        <authorList>
            <person name="Gao Z.-S."/>
            <person name="Jia H.-M."/>
            <person name="Jia H.-J."/>
            <person name="Cai Q.-L."/>
            <person name="Wang Y."/>
            <person name="Zhao H.-B."/>
        </authorList>
    </citation>
    <scope>NUCLEOTIDE SEQUENCE</scope>
    <source>
        <tissue evidence="9">Leaves</tissue>
    </source>
</reference>
<evidence type="ECO:0000256" key="3">
    <source>
        <dbReference type="ARBA" id="ARBA00022692"/>
    </source>
</evidence>
<dbReference type="SUPFAM" id="SSF110111">
    <property type="entry name" value="Ctag/Cox11"/>
    <property type="match status" value="1"/>
</dbReference>
<evidence type="ECO:0000313" key="9">
    <source>
        <dbReference type="EMBL" id="KAB1221258.1"/>
    </source>
</evidence>
<keyword evidence="3 6" id="KW-0812">Transmembrane</keyword>
<dbReference type="EMBL" id="RXIC02000449">
    <property type="protein sequence ID" value="KAB1199557.1"/>
    <property type="molecule type" value="Genomic_DNA"/>
</dbReference>
<dbReference type="InterPro" id="IPR007533">
    <property type="entry name" value="Cyt_c_oxidase_assmbl_CtaG"/>
</dbReference>
<comment type="subcellular location">
    <subcellularLocation>
        <location evidence="2">Mitochondrion inner membrane</location>
        <topology evidence="2">Single-pass membrane protein</topology>
        <orientation evidence="2">Intermembrane side</orientation>
    </subcellularLocation>
</comment>
<dbReference type="InterPro" id="IPR023471">
    <property type="entry name" value="CtaG/Cox11_dom_sf"/>
</dbReference>
<dbReference type="Proteomes" id="UP000516437">
    <property type="component" value="Chromosome 2"/>
</dbReference>
<dbReference type="HAMAP" id="MF_00155">
    <property type="entry name" value="CtaG"/>
    <property type="match status" value="1"/>
</dbReference>
<dbReference type="PANTHER" id="PTHR21320:SF3">
    <property type="entry name" value="CYTOCHROME C OXIDASE ASSEMBLY PROTEIN COX11, MITOCHONDRIAL-RELATED"/>
    <property type="match status" value="1"/>
</dbReference>
<dbReference type="GO" id="GO:0005507">
    <property type="term" value="F:copper ion binding"/>
    <property type="evidence" value="ECO:0007669"/>
    <property type="project" value="InterPro"/>
</dbReference>
<proteinExistence type="inferred from homology"/>
<sequence>MVFVPSPLFPFLLVLDAFAHSRSRGFDANGHPVKMSFSRLCKRTNLFTYLENLQHSYPESRCTPNALGWPSYNFIRANTGYQRGFNNDIWALKLGCKFSTRSFDKCSRFSPLASGHIGRSCSSFNAHRHYASQAFREQKSRKTLLYLTALVFAMVGSSYAAVPLYRRFCQATGYGGTVQRRESVEEKIVRHAKDGTVTTREIVVQFNADVADGMPWKFVPTQREVRVKPGESALAFYTAENRSPTPITGVSTYNVTPMKAAVYFNKIQCFCFEEQRLLPGEQIDMPVFFYIDPEFEADPRMDGINNIILSYTFFKVSEQ</sequence>
<evidence type="ECO:0000313" key="8">
    <source>
        <dbReference type="EMBL" id="KAB1199557.1"/>
    </source>
</evidence>
<feature type="signal peptide" evidence="7">
    <location>
        <begin position="1"/>
        <end position="23"/>
    </location>
</feature>
<dbReference type="GO" id="GO:0005743">
    <property type="term" value="C:mitochondrial inner membrane"/>
    <property type="evidence" value="ECO:0007669"/>
    <property type="project" value="UniProtKB-SubCell"/>
</dbReference>
<dbReference type="AlphaFoldDB" id="A0A6A1WC52"/>
<keyword evidence="10" id="KW-1185">Reference proteome</keyword>
<protein>
    <submittedName>
        <fullName evidence="9">Cytochrome c oxidase assembly protein COX11, mitochondrial</fullName>
    </submittedName>
</protein>
<dbReference type="NCBIfam" id="NF003465">
    <property type="entry name" value="PRK05089.1"/>
    <property type="match status" value="1"/>
</dbReference>
<evidence type="ECO:0000256" key="2">
    <source>
        <dbReference type="ARBA" id="ARBA00004243"/>
    </source>
</evidence>
<dbReference type="EMBL" id="RXIC02000020">
    <property type="protein sequence ID" value="KAB1221258.1"/>
    <property type="molecule type" value="Genomic_DNA"/>
</dbReference>
<reference evidence="9" key="3">
    <citation type="submission" date="2019-09" db="EMBL/GenBank/DDBJ databases">
        <authorList>
            <person name="Gao Z."/>
        </authorList>
    </citation>
    <scope>NUCLEOTIDE SEQUENCE</scope>
    <source>
        <tissue evidence="9">Leaves</tissue>
    </source>
</reference>
<dbReference type="Pfam" id="PF04442">
    <property type="entry name" value="CtaG_Cox11"/>
    <property type="match status" value="1"/>
</dbReference>
<evidence type="ECO:0000256" key="5">
    <source>
        <dbReference type="ARBA" id="ARBA00023136"/>
    </source>
</evidence>
<dbReference type="PANTHER" id="PTHR21320">
    <property type="entry name" value="CYTOCHROME C OXIDASE ASSEMBLY PROTEIN COX11-RELATED"/>
    <property type="match status" value="1"/>
</dbReference>